<feature type="binding site" evidence="8">
    <location>
        <position position="272"/>
    </location>
    <ligand>
        <name>Fe cation</name>
        <dbReference type="ChEBI" id="CHEBI:24875"/>
        <label>2</label>
    </ligand>
</feature>
<gene>
    <name evidence="11" type="ORF">V1264_022735</name>
</gene>
<dbReference type="GO" id="GO:0046872">
    <property type="term" value="F:metal ion binding"/>
    <property type="evidence" value="ECO:0007669"/>
    <property type="project" value="UniProtKB-KW"/>
</dbReference>
<name>A0AAN9B835_9CAEN</name>
<keyword evidence="10" id="KW-0472">Membrane</keyword>
<feature type="active site" evidence="7">
    <location>
        <position position="179"/>
    </location>
</feature>
<dbReference type="GO" id="GO:0005829">
    <property type="term" value="C:cytosol"/>
    <property type="evidence" value="ECO:0007669"/>
    <property type="project" value="TreeGrafter"/>
</dbReference>
<dbReference type="SUPFAM" id="SSF47240">
    <property type="entry name" value="Ferritin-like"/>
    <property type="match status" value="1"/>
</dbReference>
<dbReference type="Proteomes" id="UP001374579">
    <property type="component" value="Unassembled WGS sequence"/>
</dbReference>
<evidence type="ECO:0000256" key="5">
    <source>
        <dbReference type="ARBA" id="ARBA00023004"/>
    </source>
</evidence>
<evidence type="ECO:0000313" key="12">
    <source>
        <dbReference type="Proteomes" id="UP001374579"/>
    </source>
</evidence>
<dbReference type="EC" id="1.17.4.1" evidence="2"/>
<dbReference type="AlphaFoldDB" id="A0AAN9B835"/>
<protein>
    <recommendedName>
        <fullName evidence="2">ribonucleoside-diphosphate reductase</fullName>
        <ecNumber evidence="2">1.17.4.1</ecNumber>
    </recommendedName>
</protein>
<dbReference type="EMBL" id="JBAMIC010000011">
    <property type="protein sequence ID" value="KAK7099654.1"/>
    <property type="molecule type" value="Genomic_DNA"/>
</dbReference>
<feature type="compositionally biased region" description="Polar residues" evidence="9">
    <location>
        <begin position="1"/>
        <end position="15"/>
    </location>
</feature>
<sequence length="394" mass="45566">MSSQLRKSTGLSAQLKTLKVNDENQPPKEMNSLFVKKTKVLGDSQLQNIQLAPMSPVKKETTPVQRVDSNEDEPLLRDNPRRFVVFPIEYHDIWKMYKKAEASFWTAEEVDLSKDLQHWDKLKPEERHFISHVLAFFAASDGIVNENLVERFSKEVQVTEARCFYGFQVAMENIHSEMYSLLIDTYIKDPKERDFLFNAVETMPCVKEKADWAIKWINDQNALYGERVVAFAAVEGIFFSGSFAAIFWLKKRGIMPGLTFSNELISRDEGLHCDFACLMFKHLSRKPSQDQVYTIIKDAVRIEQTFLTEALPCNLIGMNCELMKQYIEFVADRLLVELGCDKVYSSENPFDFMEHISLEGKTNFFEKRVGEYQRMGVMGDKKEDGHTFTLDADF</sequence>
<feature type="binding site" evidence="8">
    <location>
        <position position="141"/>
    </location>
    <ligand>
        <name>Fe cation</name>
        <dbReference type="ChEBI" id="CHEBI:24875"/>
        <label>1</label>
    </ligand>
</feature>
<evidence type="ECO:0000256" key="7">
    <source>
        <dbReference type="PIRSR" id="PIRSR000355-1"/>
    </source>
</evidence>
<feature type="binding site" evidence="8">
    <location>
        <position position="172"/>
    </location>
    <ligand>
        <name>Fe cation</name>
        <dbReference type="ChEBI" id="CHEBI:24875"/>
        <label>1</label>
    </ligand>
</feature>
<dbReference type="InterPro" id="IPR030475">
    <property type="entry name" value="RNR_small_AS"/>
</dbReference>
<evidence type="ECO:0000256" key="4">
    <source>
        <dbReference type="ARBA" id="ARBA00023002"/>
    </source>
</evidence>
<feature type="transmembrane region" description="Helical" evidence="10">
    <location>
        <begin position="228"/>
        <end position="249"/>
    </location>
</feature>
<keyword evidence="4" id="KW-0560">Oxidoreductase</keyword>
<dbReference type="Gene3D" id="1.10.620.20">
    <property type="entry name" value="Ribonucleotide Reductase, subunit A"/>
    <property type="match status" value="1"/>
</dbReference>
<dbReference type="GO" id="GO:0009263">
    <property type="term" value="P:deoxyribonucleotide biosynthetic process"/>
    <property type="evidence" value="ECO:0007669"/>
    <property type="project" value="UniProtKB-KW"/>
</dbReference>
<evidence type="ECO:0000256" key="2">
    <source>
        <dbReference type="ARBA" id="ARBA00012274"/>
    </source>
</evidence>
<keyword evidence="3 8" id="KW-0479">Metal-binding</keyword>
<feature type="region of interest" description="Disordered" evidence="9">
    <location>
        <begin position="1"/>
        <end position="29"/>
    </location>
</feature>
<comment type="cofactor">
    <cofactor evidence="8">
        <name>Fe cation</name>
        <dbReference type="ChEBI" id="CHEBI:24875"/>
    </cofactor>
    <text evidence="8">Binds 2 iron ions per subunit.</text>
</comment>
<dbReference type="PANTHER" id="PTHR23409">
    <property type="entry name" value="RIBONUCLEOSIDE-DIPHOSPHATE REDUCTASE SMALL CHAIN"/>
    <property type="match status" value="1"/>
</dbReference>
<keyword evidence="10" id="KW-1133">Transmembrane helix</keyword>
<proteinExistence type="inferred from homology"/>
<dbReference type="InterPro" id="IPR009078">
    <property type="entry name" value="Ferritin-like_SF"/>
</dbReference>
<keyword evidence="10" id="KW-0812">Transmembrane</keyword>
<organism evidence="11 12">
    <name type="scientific">Littorina saxatilis</name>
    <dbReference type="NCBI Taxonomy" id="31220"/>
    <lineage>
        <taxon>Eukaryota</taxon>
        <taxon>Metazoa</taxon>
        <taxon>Spiralia</taxon>
        <taxon>Lophotrochozoa</taxon>
        <taxon>Mollusca</taxon>
        <taxon>Gastropoda</taxon>
        <taxon>Caenogastropoda</taxon>
        <taxon>Littorinimorpha</taxon>
        <taxon>Littorinoidea</taxon>
        <taxon>Littorinidae</taxon>
        <taxon>Littorina</taxon>
    </lineage>
</organism>
<feature type="binding site" evidence="8">
    <location>
        <position position="269"/>
    </location>
    <ligand>
        <name>Fe cation</name>
        <dbReference type="ChEBI" id="CHEBI:24875"/>
        <label>2</label>
    </ligand>
</feature>
<reference evidence="11 12" key="1">
    <citation type="submission" date="2024-02" db="EMBL/GenBank/DDBJ databases">
        <title>Chromosome-scale genome assembly of the rough periwinkle Littorina saxatilis.</title>
        <authorList>
            <person name="De Jode A."/>
            <person name="Faria R."/>
            <person name="Formenti G."/>
            <person name="Sims Y."/>
            <person name="Smith T.P."/>
            <person name="Tracey A."/>
            <person name="Wood J.M.D."/>
            <person name="Zagrodzka Z.B."/>
            <person name="Johannesson K."/>
            <person name="Butlin R.K."/>
            <person name="Leder E.H."/>
        </authorList>
    </citation>
    <scope>NUCLEOTIDE SEQUENCE [LARGE SCALE GENOMIC DNA]</scope>
    <source>
        <strain evidence="11">Snail1</strain>
        <tissue evidence="11">Muscle</tissue>
    </source>
</reference>
<dbReference type="Pfam" id="PF00268">
    <property type="entry name" value="Ribonuc_red_sm"/>
    <property type="match status" value="1"/>
</dbReference>
<dbReference type="FunFam" id="1.10.620.20:FF:000004">
    <property type="entry name" value="Ribonucleoside-diphosphate reductase subunit M2 B"/>
    <property type="match status" value="1"/>
</dbReference>
<evidence type="ECO:0000256" key="1">
    <source>
        <dbReference type="ARBA" id="ARBA00009303"/>
    </source>
</evidence>
<accession>A0AAN9B835</accession>
<dbReference type="InterPro" id="IPR033909">
    <property type="entry name" value="RNR_small"/>
</dbReference>
<dbReference type="PANTHER" id="PTHR23409:SF18">
    <property type="entry name" value="RIBONUCLEOSIDE-DIPHOSPHATE REDUCTASE SUBUNIT M2"/>
    <property type="match status" value="1"/>
</dbReference>
<dbReference type="PROSITE" id="PS00368">
    <property type="entry name" value="RIBORED_SMALL"/>
    <property type="match status" value="1"/>
</dbReference>
<dbReference type="InterPro" id="IPR000358">
    <property type="entry name" value="RNR_small_fam"/>
</dbReference>
<keyword evidence="6" id="KW-0215">Deoxyribonucleotide synthesis</keyword>
<evidence type="ECO:0000256" key="3">
    <source>
        <dbReference type="ARBA" id="ARBA00022723"/>
    </source>
</evidence>
<evidence type="ECO:0000256" key="6">
    <source>
        <dbReference type="ARBA" id="ARBA00023116"/>
    </source>
</evidence>
<keyword evidence="5 8" id="KW-0408">Iron</keyword>
<dbReference type="GO" id="GO:0004748">
    <property type="term" value="F:ribonucleoside-diphosphate reductase activity, thioredoxin disulfide as acceptor"/>
    <property type="evidence" value="ECO:0007669"/>
    <property type="project" value="UniProtKB-EC"/>
</dbReference>
<evidence type="ECO:0000256" key="8">
    <source>
        <dbReference type="PIRSR" id="PIRSR000355-2"/>
    </source>
</evidence>
<dbReference type="PIRSF" id="PIRSF000355">
    <property type="entry name" value="NrdB"/>
    <property type="match status" value="1"/>
</dbReference>
<dbReference type="InterPro" id="IPR012348">
    <property type="entry name" value="RNR-like"/>
</dbReference>
<comment type="similarity">
    <text evidence="1">Belongs to the ribonucleoside diphosphate reductase small chain family.</text>
</comment>
<feature type="binding site" evidence="8">
    <location>
        <position position="175"/>
    </location>
    <ligand>
        <name>Fe cation</name>
        <dbReference type="ChEBI" id="CHEBI:24875"/>
        <label>1</label>
    </ligand>
</feature>
<comment type="caution">
    <text evidence="11">The sequence shown here is derived from an EMBL/GenBank/DDBJ whole genome shotgun (WGS) entry which is preliminary data.</text>
</comment>
<feature type="binding site" evidence="8">
    <location>
        <position position="235"/>
    </location>
    <ligand>
        <name>Fe cation</name>
        <dbReference type="ChEBI" id="CHEBI:24875"/>
        <label>2</label>
    </ligand>
</feature>
<evidence type="ECO:0000256" key="10">
    <source>
        <dbReference type="SAM" id="Phobius"/>
    </source>
</evidence>
<evidence type="ECO:0000313" key="11">
    <source>
        <dbReference type="EMBL" id="KAK7099654.1"/>
    </source>
</evidence>
<evidence type="ECO:0000256" key="9">
    <source>
        <dbReference type="SAM" id="MobiDB-lite"/>
    </source>
</evidence>
<keyword evidence="12" id="KW-1185">Reference proteome</keyword>
<dbReference type="CDD" id="cd01049">
    <property type="entry name" value="RNRR2"/>
    <property type="match status" value="1"/>
</dbReference>
<feature type="binding site" evidence="8">
    <location>
        <position position="172"/>
    </location>
    <ligand>
        <name>Fe cation</name>
        <dbReference type="ChEBI" id="CHEBI:24875"/>
        <label>2</label>
    </ligand>
</feature>